<name>A0ABM5IH95_DIAVI</name>
<keyword evidence="7" id="KW-0966">Cell projection</keyword>
<evidence type="ECO:0000313" key="11">
    <source>
        <dbReference type="Proteomes" id="UP001652700"/>
    </source>
</evidence>
<evidence type="ECO:0000256" key="8">
    <source>
        <dbReference type="SAM" id="MobiDB-lite"/>
    </source>
</evidence>
<evidence type="ECO:0000259" key="9">
    <source>
        <dbReference type="Pfam" id="PF15311"/>
    </source>
</evidence>
<dbReference type="Pfam" id="PF15311">
    <property type="entry name" value="HYLS1_C"/>
    <property type="match status" value="1"/>
</dbReference>
<sequence>MSESIDPKEILIYLNELGYTNISAQMLKEFIIDLRKLMKYDQRKRKVEAHFDPTESYSHSTPIYPEIKQPPRKTQSNDIFETLHNLPTEASKAKMVTKRAHQIEVVHITHKNINHEHCIHLENNSPISDALGVGSNKVAESTEKQSKETIHTQPNSSEPSTTKQLRPTSKQSVNSSSAPSSKLKKSKTTVLKNKSNIKPLRKTDPVALYHQYQEEWKHIKFPGEDNHLDLRWAVREKLMDGPPIEKPVKRISSKKKAF</sequence>
<evidence type="ECO:0000256" key="3">
    <source>
        <dbReference type="ARBA" id="ARBA00010091"/>
    </source>
</evidence>
<comment type="subcellular location">
    <subcellularLocation>
        <location evidence="2">Cell projection</location>
        <location evidence="2">Cilium</location>
    </subcellularLocation>
    <subcellularLocation>
        <location evidence="1">Cytoplasm</location>
        <location evidence="1">Cytoskeleton</location>
        <location evidence="1">Microtubule organizing center</location>
        <location evidence="1">Centrosome</location>
        <location evidence="1">Centriole</location>
    </subcellularLocation>
</comment>
<dbReference type="PANTHER" id="PTHR34174:SF1">
    <property type="entry name" value="CENTRIOLAR AND CILIOGENESIS-ASSOCIATED PROTEIN HYLS1"/>
    <property type="match status" value="1"/>
</dbReference>
<dbReference type="GeneID" id="114328150"/>
<reference evidence="10" key="1">
    <citation type="submission" date="2025-05" db="UniProtKB">
        <authorList>
            <consortium name="EnsemblMetazoa"/>
        </authorList>
    </citation>
    <scope>IDENTIFICATION</scope>
</reference>
<feature type="compositionally biased region" description="Polar residues" evidence="8">
    <location>
        <begin position="151"/>
        <end position="168"/>
    </location>
</feature>
<keyword evidence="11" id="KW-1185">Reference proteome</keyword>
<organism evidence="10 11">
    <name type="scientific">Diabrotica virgifera virgifera</name>
    <name type="common">western corn rootworm</name>
    <dbReference type="NCBI Taxonomy" id="50390"/>
    <lineage>
        <taxon>Eukaryota</taxon>
        <taxon>Metazoa</taxon>
        <taxon>Ecdysozoa</taxon>
        <taxon>Arthropoda</taxon>
        <taxon>Hexapoda</taxon>
        <taxon>Insecta</taxon>
        <taxon>Pterygota</taxon>
        <taxon>Neoptera</taxon>
        <taxon>Endopterygota</taxon>
        <taxon>Coleoptera</taxon>
        <taxon>Polyphaga</taxon>
        <taxon>Cucujiformia</taxon>
        <taxon>Chrysomeloidea</taxon>
        <taxon>Chrysomelidae</taxon>
        <taxon>Galerucinae</taxon>
        <taxon>Diabroticina</taxon>
        <taxon>Diabroticites</taxon>
        <taxon>Diabrotica</taxon>
    </lineage>
</organism>
<feature type="compositionally biased region" description="Basic and acidic residues" evidence="8">
    <location>
        <begin position="140"/>
        <end position="150"/>
    </location>
</feature>
<dbReference type="InterPro" id="IPR027918">
    <property type="entry name" value="HYLS1_C_dom"/>
</dbReference>
<dbReference type="Proteomes" id="UP001652700">
    <property type="component" value="Unplaced"/>
</dbReference>
<proteinExistence type="inferred from homology"/>
<feature type="compositionally biased region" description="Low complexity" evidence="8">
    <location>
        <begin position="169"/>
        <end position="181"/>
    </location>
</feature>
<dbReference type="PANTHER" id="PTHR34174">
    <property type="entry name" value="HYDROLETHALUS SYNDROME PROTEIN 1"/>
    <property type="match status" value="1"/>
</dbReference>
<keyword evidence="6" id="KW-0206">Cytoskeleton</keyword>
<keyword evidence="5" id="KW-0970">Cilium biogenesis/degradation</keyword>
<evidence type="ECO:0000256" key="4">
    <source>
        <dbReference type="ARBA" id="ARBA00022490"/>
    </source>
</evidence>
<accession>A0ABM5IH95</accession>
<dbReference type="InterPro" id="IPR052319">
    <property type="entry name" value="Centriolar_ciliogenesis_assoc"/>
</dbReference>
<evidence type="ECO:0000256" key="6">
    <source>
        <dbReference type="ARBA" id="ARBA00023212"/>
    </source>
</evidence>
<keyword evidence="4" id="KW-0963">Cytoplasm</keyword>
<evidence type="ECO:0000256" key="2">
    <source>
        <dbReference type="ARBA" id="ARBA00004138"/>
    </source>
</evidence>
<evidence type="ECO:0000256" key="1">
    <source>
        <dbReference type="ARBA" id="ARBA00004114"/>
    </source>
</evidence>
<feature type="region of interest" description="Disordered" evidence="8">
    <location>
        <begin position="130"/>
        <end position="198"/>
    </location>
</feature>
<evidence type="ECO:0000256" key="7">
    <source>
        <dbReference type="ARBA" id="ARBA00023273"/>
    </source>
</evidence>
<protein>
    <recommendedName>
        <fullName evidence="9">Centriolar and ciliogenesis-associated protein HYLS1 C-terminal domain-containing protein</fullName>
    </recommendedName>
</protein>
<comment type="similarity">
    <text evidence="3">Belongs to the HYLS1 family.</text>
</comment>
<dbReference type="EnsemblMetazoa" id="XM_028276931.2">
    <property type="protein sequence ID" value="XP_028132732.2"/>
    <property type="gene ID" value="LOC114328150"/>
</dbReference>
<feature type="domain" description="Centriolar and ciliogenesis-associated protein HYLS1 C-terminal" evidence="9">
    <location>
        <begin position="196"/>
        <end position="249"/>
    </location>
</feature>
<evidence type="ECO:0000313" key="10">
    <source>
        <dbReference type="EnsemblMetazoa" id="XP_028132732.2"/>
    </source>
</evidence>
<evidence type="ECO:0000256" key="5">
    <source>
        <dbReference type="ARBA" id="ARBA00022794"/>
    </source>
</evidence>
<dbReference type="RefSeq" id="XP_028132732.2">
    <property type="nucleotide sequence ID" value="XM_028276931.2"/>
</dbReference>